<evidence type="ECO:0000313" key="3">
    <source>
        <dbReference type="Proteomes" id="UP000054805"/>
    </source>
</evidence>
<evidence type="ECO:0000313" key="2">
    <source>
        <dbReference type="EMBL" id="KRZ01455.1"/>
    </source>
</evidence>
<dbReference type="Proteomes" id="UP000054805">
    <property type="component" value="Unassembled WGS sequence"/>
</dbReference>
<comment type="caution">
    <text evidence="2">The sequence shown here is derived from an EMBL/GenBank/DDBJ whole genome shotgun (WGS) entry which is preliminary data.</text>
</comment>
<accession>A0A0V1GTG0</accession>
<dbReference type="AlphaFoldDB" id="A0A0V1GTG0"/>
<sequence>MISKNGKRSSEVDVYIDEWRCYEEFHQKLTGSCGCIHLTMLMGNTPEARCLNQVTESGLKFQIYQELGRAMLGAEMTRRLHISRPAVLMVEKVFVHFDHLKIKNTHQLMTQLNRDWAANADAADKQSDIPEQSANGNRLFGGRH</sequence>
<organism evidence="2 3">
    <name type="scientific">Trichinella pseudospiralis</name>
    <name type="common">Parasitic roundworm</name>
    <dbReference type="NCBI Taxonomy" id="6337"/>
    <lineage>
        <taxon>Eukaryota</taxon>
        <taxon>Metazoa</taxon>
        <taxon>Ecdysozoa</taxon>
        <taxon>Nematoda</taxon>
        <taxon>Enoplea</taxon>
        <taxon>Dorylaimia</taxon>
        <taxon>Trichinellida</taxon>
        <taxon>Trichinellidae</taxon>
        <taxon>Trichinella</taxon>
    </lineage>
</organism>
<keyword evidence="3" id="KW-1185">Reference proteome</keyword>
<gene>
    <name evidence="2" type="ORF">T4B_12832</name>
</gene>
<protein>
    <submittedName>
        <fullName evidence="2">Uncharacterized protein</fullName>
    </submittedName>
</protein>
<reference evidence="2 3" key="1">
    <citation type="submission" date="2015-01" db="EMBL/GenBank/DDBJ databases">
        <title>Evolution of Trichinella species and genotypes.</title>
        <authorList>
            <person name="Korhonen P.K."/>
            <person name="Edoardo P."/>
            <person name="Giuseppe L.R."/>
            <person name="Gasser R.B."/>
        </authorList>
    </citation>
    <scope>NUCLEOTIDE SEQUENCE [LARGE SCALE GENOMIC DNA]</scope>
    <source>
        <strain evidence="2">ISS588</strain>
    </source>
</reference>
<feature type="region of interest" description="Disordered" evidence="1">
    <location>
        <begin position="122"/>
        <end position="144"/>
    </location>
</feature>
<proteinExistence type="predicted"/>
<name>A0A0V1GTG0_TRIPS</name>
<evidence type="ECO:0000256" key="1">
    <source>
        <dbReference type="SAM" id="MobiDB-lite"/>
    </source>
</evidence>
<dbReference type="EMBL" id="JYDS01000636">
    <property type="protein sequence ID" value="KRZ01455.1"/>
    <property type="molecule type" value="Genomic_DNA"/>
</dbReference>